<dbReference type="Proteomes" id="UP001223720">
    <property type="component" value="Chromosome"/>
</dbReference>
<organism evidence="1 3">
    <name type="scientific">Methylorubrum extorquens</name>
    <name type="common">Methylobacterium dichloromethanicum</name>
    <name type="synonym">Methylobacterium extorquens</name>
    <dbReference type="NCBI Taxonomy" id="408"/>
    <lineage>
        <taxon>Bacteria</taxon>
        <taxon>Pseudomonadati</taxon>
        <taxon>Pseudomonadota</taxon>
        <taxon>Alphaproteobacteria</taxon>
        <taxon>Hyphomicrobiales</taxon>
        <taxon>Methylobacteriaceae</taxon>
        <taxon>Methylorubrum</taxon>
    </lineage>
</organism>
<dbReference type="EMBL" id="CP073633">
    <property type="protein sequence ID" value="WHQ71980.1"/>
    <property type="molecule type" value="Genomic_DNA"/>
</dbReference>
<accession>A0A2N9ANB4</accession>
<proteinExistence type="predicted"/>
<gene>
    <name evidence="2" type="ORF">KEC54_10740</name>
    <name evidence="1" type="ORF">TK0001_2207</name>
</gene>
<evidence type="ECO:0000313" key="1">
    <source>
        <dbReference type="EMBL" id="SOR28809.1"/>
    </source>
</evidence>
<sequence>MIAEEFLNIAGPALRHHRGADSATVVAVEPSPHGPLARWCAPLLAVERERTEQPGGATFVGPVPGPFLLDLLARVLACRWRDGAPRCPPDWAEKLGRRHRVVFRDSPFECGGGWRWLWEAAAEVLQERGVPAGFRTTQAKEKFGSIRWYYDCSDDYEYTQSLVDSVEHLSAFICEECGRPGRIRQGGWLRCLCQEHANGRRIAGGS</sequence>
<dbReference type="AlphaFoldDB" id="A0A2N9ANB4"/>
<reference evidence="2" key="3">
    <citation type="journal article" date="2022" name="Biotechnol. Bioprocess Eng.">
        <title>Pan-genome Analysis Reveals Comparative Genomic Features of Central Metabolic Pathways in Methylorubrum extorquens.</title>
        <authorList>
            <person name="Lee G.M."/>
            <person name="Scott-Nevros Z.K."/>
            <person name="Lee S.-M."/>
            <person name="Kim D."/>
        </authorList>
    </citation>
    <scope>NUCLEOTIDE SEQUENCE</scope>
    <source>
        <strain evidence="2">ATCC 55366</strain>
    </source>
</reference>
<evidence type="ECO:0000313" key="2">
    <source>
        <dbReference type="EMBL" id="WHQ71980.1"/>
    </source>
</evidence>
<dbReference type="RefSeq" id="WP_056457382.1">
    <property type="nucleotide sequence ID" value="NZ_CP073633.1"/>
</dbReference>
<dbReference type="Proteomes" id="UP000233769">
    <property type="component" value="Chromosome tk0001"/>
</dbReference>
<name>A0A2N9ANB4_METEX</name>
<protein>
    <submittedName>
        <fullName evidence="1">Uncharacterized protein</fullName>
    </submittedName>
</protein>
<reference evidence="3" key="1">
    <citation type="submission" date="2017-10" db="EMBL/GenBank/DDBJ databases">
        <authorList>
            <person name="Regsiter A."/>
            <person name="William W."/>
        </authorList>
    </citation>
    <scope>NUCLEOTIDE SEQUENCE [LARGE SCALE GENOMIC DNA]</scope>
</reference>
<dbReference type="EMBL" id="LT962688">
    <property type="protein sequence ID" value="SOR28809.1"/>
    <property type="molecule type" value="Genomic_DNA"/>
</dbReference>
<reference evidence="1" key="2">
    <citation type="submission" date="2017-10" db="EMBL/GenBank/DDBJ databases">
        <authorList>
            <person name="Banno H."/>
            <person name="Chua N.-H."/>
        </authorList>
    </citation>
    <scope>NUCLEOTIDE SEQUENCE [LARGE SCALE GENOMIC DNA]</scope>
    <source>
        <strain evidence="1">TK 0001</strain>
    </source>
</reference>
<evidence type="ECO:0000313" key="3">
    <source>
        <dbReference type="Proteomes" id="UP000233769"/>
    </source>
</evidence>